<evidence type="ECO:0000313" key="1">
    <source>
        <dbReference type="EMBL" id="HIZ42454.1"/>
    </source>
</evidence>
<dbReference type="EMBL" id="DXBP01000049">
    <property type="protein sequence ID" value="HIZ42454.1"/>
    <property type="molecule type" value="Genomic_DNA"/>
</dbReference>
<comment type="caution">
    <text evidence="1">The sequence shown here is derived from an EMBL/GenBank/DDBJ whole genome shotgun (WGS) entry which is preliminary data.</text>
</comment>
<dbReference type="Proteomes" id="UP000824048">
    <property type="component" value="Unassembled WGS sequence"/>
</dbReference>
<dbReference type="AlphaFoldDB" id="A0A9D2ER83"/>
<reference evidence="1" key="1">
    <citation type="journal article" date="2021" name="PeerJ">
        <title>Extensive microbial diversity within the chicken gut microbiome revealed by metagenomics and culture.</title>
        <authorList>
            <person name="Gilroy R."/>
            <person name="Ravi A."/>
            <person name="Getino M."/>
            <person name="Pursley I."/>
            <person name="Horton D.L."/>
            <person name="Alikhan N.F."/>
            <person name="Baker D."/>
            <person name="Gharbi K."/>
            <person name="Hall N."/>
            <person name="Watson M."/>
            <person name="Adriaenssens E.M."/>
            <person name="Foster-Nyarko E."/>
            <person name="Jarju S."/>
            <person name="Secka A."/>
            <person name="Antonio M."/>
            <person name="Oren A."/>
            <person name="Chaudhuri R.R."/>
            <person name="La Ragione R."/>
            <person name="Hildebrand F."/>
            <person name="Pallen M.J."/>
        </authorList>
    </citation>
    <scope>NUCLEOTIDE SEQUENCE</scope>
    <source>
        <strain evidence="1">ChiSxjej1B13-11774</strain>
    </source>
</reference>
<proteinExistence type="predicted"/>
<protein>
    <submittedName>
        <fullName evidence="1">Uncharacterized protein</fullName>
    </submittedName>
</protein>
<accession>A0A9D2ER83</accession>
<organism evidence="1 2">
    <name type="scientific">Candidatus Gemmiger excrementigallinarum</name>
    <dbReference type="NCBI Taxonomy" id="2838609"/>
    <lineage>
        <taxon>Bacteria</taxon>
        <taxon>Bacillati</taxon>
        <taxon>Bacillota</taxon>
        <taxon>Clostridia</taxon>
        <taxon>Eubacteriales</taxon>
        <taxon>Gemmiger</taxon>
    </lineage>
</organism>
<sequence>MAYDYTTGDFKASMSGSAYKVGSETAAPFFMAIFAVLMDDSVFAKQFDEFCKADENTQEGVDMLRSCACFLSDYPKESREHHRRRLLHLA</sequence>
<gene>
    <name evidence="1" type="ORF">H9811_07820</name>
</gene>
<reference evidence="1" key="2">
    <citation type="submission" date="2021-04" db="EMBL/GenBank/DDBJ databases">
        <authorList>
            <person name="Gilroy R."/>
        </authorList>
    </citation>
    <scope>NUCLEOTIDE SEQUENCE</scope>
    <source>
        <strain evidence="1">ChiSxjej1B13-11774</strain>
    </source>
</reference>
<name>A0A9D2ER83_9FIRM</name>
<evidence type="ECO:0000313" key="2">
    <source>
        <dbReference type="Proteomes" id="UP000824048"/>
    </source>
</evidence>